<name>E3H5W7_ROTDC</name>
<evidence type="ECO:0000313" key="2">
    <source>
        <dbReference type="Proteomes" id="UP000000387"/>
    </source>
</evidence>
<dbReference type="KEGG" id="rdn:HMPREF0733_11440"/>
<dbReference type="AlphaFoldDB" id="E3H5W7"/>
<dbReference type="EMBL" id="CP002280">
    <property type="protein sequence ID" value="ADP40897.1"/>
    <property type="molecule type" value="Genomic_DNA"/>
</dbReference>
<reference evidence="2" key="1">
    <citation type="submission" date="2010-10" db="EMBL/GenBank/DDBJ databases">
        <title>The complete genome of Rothia dentocariosa ATCC 17931.</title>
        <authorList>
            <person name="Muzny D."/>
            <person name="Qin X."/>
            <person name="Buhay C."/>
            <person name="Dugan-Rocha S."/>
            <person name="Ding Y."/>
            <person name="Chen G."/>
            <person name="Hawes A."/>
            <person name="Holder M."/>
            <person name="Jhangiani S."/>
            <person name="Johnson A."/>
            <person name="Khan Z."/>
            <person name="Li Z."/>
            <person name="Liu W."/>
            <person name="Liu X."/>
            <person name="Perez L."/>
            <person name="Shen H."/>
            <person name="Wang Q."/>
            <person name="Watt J."/>
            <person name="Xi L."/>
            <person name="Xin Y."/>
            <person name="Zhou J."/>
            <person name="Deng J."/>
            <person name="Jiang H."/>
            <person name="Liu Y."/>
            <person name="Qu J."/>
            <person name="Song X.-Z."/>
            <person name="Zhang L."/>
            <person name="Villasana D."/>
            <person name="Johnson A."/>
            <person name="Liu J."/>
            <person name="Liyanage D."/>
            <person name="Lorensuhewa L."/>
            <person name="Robinson T."/>
            <person name="Song A."/>
            <person name="Song B.-B."/>
            <person name="Dinh H."/>
            <person name="Thornton R."/>
            <person name="Coyle M."/>
            <person name="Francisco L."/>
            <person name="Jackson L."/>
            <person name="Javaid M."/>
            <person name="Korchina V."/>
            <person name="Kovar C."/>
            <person name="Mata R."/>
            <person name="Mathew T."/>
            <person name="Ngo R."/>
            <person name="Nguyen L."/>
            <person name="Nguyen N."/>
            <person name="Okwuonu G."/>
            <person name="Ongeri F."/>
            <person name="Pham C."/>
            <person name="Simmons D."/>
            <person name="Wilczek-Boney K."/>
            <person name="Hale W."/>
            <person name="Jakkamsetti A."/>
            <person name="Pham P."/>
            <person name="Ruth R."/>
            <person name="San Lucas F."/>
            <person name="Warren J."/>
            <person name="Zhang J."/>
            <person name="Zhao Z."/>
            <person name="Zhou C."/>
            <person name="Zhu D."/>
            <person name="Lee S."/>
            <person name="Bess C."/>
            <person name="Blankenburg K."/>
            <person name="Forbes L."/>
            <person name="Fu Q."/>
            <person name="Gubbala S."/>
            <person name="Hirani K."/>
            <person name="Jayaseelan J.C."/>
            <person name="Lara F."/>
            <person name="Munidasa M."/>
            <person name="Palculict T."/>
            <person name="Patil S."/>
            <person name="Pu L.-L."/>
            <person name="Saada N."/>
            <person name="Tang L."/>
            <person name="Weissenberger G."/>
            <person name="Zhu Y."/>
            <person name="Hemphill L."/>
            <person name="Shang Y."/>
            <person name="Youmans B."/>
            <person name="Ayvaz T."/>
            <person name="Ross M."/>
            <person name="Santibanez J."/>
            <person name="Aqrawi P."/>
            <person name="Gross S."/>
            <person name="Joshi V."/>
            <person name="Fowler G."/>
            <person name="Nazareth L."/>
            <person name="Reid J."/>
            <person name="Worley K."/>
            <person name="Petrosino J."/>
            <person name="Highlander S."/>
            <person name="Gibbs R."/>
        </authorList>
    </citation>
    <scope>NUCLEOTIDE SEQUENCE [LARGE SCALE GENOMIC DNA]</scope>
    <source>
        <strain evidence="2">ATCC 17931 / CDC X599 / XDIA</strain>
    </source>
</reference>
<evidence type="ECO:0000313" key="1">
    <source>
        <dbReference type="EMBL" id="ADP40897.1"/>
    </source>
</evidence>
<organism evidence="1 2">
    <name type="scientific">Rothia dentocariosa (strain ATCC 17931 / CDC X599 / XDIA)</name>
    <dbReference type="NCBI Taxonomy" id="762948"/>
    <lineage>
        <taxon>Bacteria</taxon>
        <taxon>Bacillati</taxon>
        <taxon>Actinomycetota</taxon>
        <taxon>Actinomycetes</taxon>
        <taxon>Micrococcales</taxon>
        <taxon>Micrococcaceae</taxon>
        <taxon>Rothia</taxon>
    </lineage>
</organism>
<dbReference type="Proteomes" id="UP000000387">
    <property type="component" value="Chromosome"/>
</dbReference>
<proteinExistence type="predicted"/>
<protein>
    <submittedName>
        <fullName evidence="1">Uncharacterized protein</fullName>
    </submittedName>
</protein>
<sequence>MKAFSKFQICNFAKRKTQSSHILMMYGGEGGLLIYFKFSDDLAITAMRSPSIWGPSAVLGAGVRAWT</sequence>
<gene>
    <name evidence="1" type="ordered locus">HMPREF0733_11440</name>
</gene>
<dbReference type="HOGENOM" id="CLU_2809790_0_0_11"/>
<accession>E3H5W7</accession>